<comment type="caution">
    <text evidence="5">The sequence shown here is derived from an EMBL/GenBank/DDBJ whole genome shotgun (WGS) entry which is preliminary data.</text>
</comment>
<dbReference type="PRINTS" id="PR00038">
    <property type="entry name" value="HTHLUXR"/>
</dbReference>
<dbReference type="AlphaFoldDB" id="A0A4Q7P6L7"/>
<feature type="domain" description="HTH luxR-type" evidence="4">
    <location>
        <begin position="198"/>
        <end position="263"/>
    </location>
</feature>
<dbReference type="SUPFAM" id="SSF46894">
    <property type="entry name" value="C-terminal effector domain of the bipartite response regulators"/>
    <property type="match status" value="1"/>
</dbReference>
<dbReference type="Pfam" id="PF00196">
    <property type="entry name" value="GerE"/>
    <property type="match status" value="1"/>
</dbReference>
<name>A0A4Q7P6L7_9BACT</name>
<gene>
    <name evidence="5" type="ORF">BC751_1168</name>
</gene>
<proteinExistence type="predicted"/>
<keyword evidence="1" id="KW-0805">Transcription regulation</keyword>
<dbReference type="InterPro" id="IPR016032">
    <property type="entry name" value="Sig_transdc_resp-reg_C-effctor"/>
</dbReference>
<keyword evidence="6" id="KW-1185">Reference proteome</keyword>
<accession>A0A4Q7P6L7</accession>
<evidence type="ECO:0000313" key="5">
    <source>
        <dbReference type="EMBL" id="RZS95634.1"/>
    </source>
</evidence>
<evidence type="ECO:0000259" key="4">
    <source>
        <dbReference type="PROSITE" id="PS50043"/>
    </source>
</evidence>
<dbReference type="CDD" id="cd06170">
    <property type="entry name" value="LuxR_C_like"/>
    <property type="match status" value="1"/>
</dbReference>
<sequence>MEISLLEELKKQNKLSDFFSYWKKKAPVYYPEERDILEDLRRFSQNLALKEGIVMGCFDYRDLSLAFFTENIEQISGYSVEFLKKNGIAGVISALHPDDAKEHVAFNNKVLETFNKASLSEKKTFELSYTVRWLHKDDGHEIWFFTKAKPYLVDQYGNFVYDLHIAFQINNHEHLTGYDWSFSYTKDSGEKLVFKKNDVRQDIPLTKKEIEIAGLMVKGLDSKEIAEKLFISRNTVFTHRKSIMKKLNAKNVAEVVKLLISLGIN</sequence>
<dbReference type="GO" id="GO:0003677">
    <property type="term" value="F:DNA binding"/>
    <property type="evidence" value="ECO:0007669"/>
    <property type="project" value="UniProtKB-KW"/>
</dbReference>
<dbReference type="InterPro" id="IPR000792">
    <property type="entry name" value="Tscrpt_reg_LuxR_C"/>
</dbReference>
<dbReference type="SMART" id="SM00421">
    <property type="entry name" value="HTH_LUXR"/>
    <property type="match status" value="1"/>
</dbReference>
<dbReference type="OrthoDB" id="1727128at2"/>
<reference evidence="5 6" key="1">
    <citation type="submission" date="2019-02" db="EMBL/GenBank/DDBJ databases">
        <title>Genomic Encyclopedia of Archaeal and Bacterial Type Strains, Phase II (KMG-II): from individual species to whole genera.</title>
        <authorList>
            <person name="Goeker M."/>
        </authorList>
    </citation>
    <scope>NUCLEOTIDE SEQUENCE [LARGE SCALE GENOMIC DNA]</scope>
    <source>
        <strain evidence="5 6">DSM 21411</strain>
    </source>
</reference>
<dbReference type="Pfam" id="PF08447">
    <property type="entry name" value="PAS_3"/>
    <property type="match status" value="1"/>
</dbReference>
<dbReference type="Gene3D" id="1.10.10.10">
    <property type="entry name" value="Winged helix-like DNA-binding domain superfamily/Winged helix DNA-binding domain"/>
    <property type="match status" value="1"/>
</dbReference>
<protein>
    <submittedName>
        <fullName evidence="5">PAS domain-containing protein</fullName>
    </submittedName>
</protein>
<dbReference type="PROSITE" id="PS00622">
    <property type="entry name" value="HTH_LUXR_1"/>
    <property type="match status" value="1"/>
</dbReference>
<dbReference type="GO" id="GO:0006355">
    <property type="term" value="P:regulation of DNA-templated transcription"/>
    <property type="evidence" value="ECO:0007669"/>
    <property type="project" value="InterPro"/>
</dbReference>
<dbReference type="Proteomes" id="UP000292209">
    <property type="component" value="Unassembled WGS sequence"/>
</dbReference>
<dbReference type="PROSITE" id="PS50043">
    <property type="entry name" value="HTH_LUXR_2"/>
    <property type="match status" value="1"/>
</dbReference>
<dbReference type="RefSeq" id="WP_130274699.1">
    <property type="nucleotide sequence ID" value="NZ_SGXG01000001.1"/>
</dbReference>
<evidence type="ECO:0000256" key="1">
    <source>
        <dbReference type="ARBA" id="ARBA00023015"/>
    </source>
</evidence>
<dbReference type="PANTHER" id="PTHR44688:SF16">
    <property type="entry name" value="DNA-BINDING TRANSCRIPTIONAL ACTIVATOR DEVR_DOSR"/>
    <property type="match status" value="1"/>
</dbReference>
<dbReference type="Gene3D" id="3.30.450.20">
    <property type="entry name" value="PAS domain"/>
    <property type="match status" value="1"/>
</dbReference>
<dbReference type="InterPro" id="IPR013655">
    <property type="entry name" value="PAS_fold_3"/>
</dbReference>
<dbReference type="InterPro" id="IPR036388">
    <property type="entry name" value="WH-like_DNA-bd_sf"/>
</dbReference>
<evidence type="ECO:0000313" key="6">
    <source>
        <dbReference type="Proteomes" id="UP000292209"/>
    </source>
</evidence>
<dbReference type="PANTHER" id="PTHR44688">
    <property type="entry name" value="DNA-BINDING TRANSCRIPTIONAL ACTIVATOR DEVR_DOSR"/>
    <property type="match status" value="1"/>
</dbReference>
<evidence type="ECO:0000256" key="2">
    <source>
        <dbReference type="ARBA" id="ARBA00023125"/>
    </source>
</evidence>
<organism evidence="5 6">
    <name type="scientific">Cecembia calidifontis</name>
    <dbReference type="NCBI Taxonomy" id="1187080"/>
    <lineage>
        <taxon>Bacteria</taxon>
        <taxon>Pseudomonadati</taxon>
        <taxon>Bacteroidota</taxon>
        <taxon>Cytophagia</taxon>
        <taxon>Cytophagales</taxon>
        <taxon>Cyclobacteriaceae</taxon>
        <taxon>Cecembia</taxon>
    </lineage>
</organism>
<dbReference type="EMBL" id="SGXG01000001">
    <property type="protein sequence ID" value="RZS95634.1"/>
    <property type="molecule type" value="Genomic_DNA"/>
</dbReference>
<keyword evidence="3" id="KW-0804">Transcription</keyword>
<evidence type="ECO:0000256" key="3">
    <source>
        <dbReference type="ARBA" id="ARBA00023163"/>
    </source>
</evidence>
<keyword evidence="2" id="KW-0238">DNA-binding</keyword>